<feature type="region of interest" description="Disordered" evidence="10">
    <location>
        <begin position="1"/>
        <end position="125"/>
    </location>
</feature>
<evidence type="ECO:0000256" key="7">
    <source>
        <dbReference type="ARBA" id="ARBA00023242"/>
    </source>
</evidence>
<comment type="similarity">
    <text evidence="2 9">Belongs to the Mediator complex subunit 19 family.</text>
</comment>
<feature type="region of interest" description="Disordered" evidence="10">
    <location>
        <begin position="328"/>
        <end position="392"/>
    </location>
</feature>
<evidence type="ECO:0000313" key="11">
    <source>
        <dbReference type="EMBL" id="TGZ84192.1"/>
    </source>
</evidence>
<evidence type="ECO:0000256" key="8">
    <source>
        <dbReference type="ARBA" id="ARBA00032018"/>
    </source>
</evidence>
<dbReference type="InParanoid" id="A0A4S2N4K0"/>
<keyword evidence="12" id="KW-1185">Reference proteome</keyword>
<feature type="compositionally biased region" description="Pro residues" evidence="10">
    <location>
        <begin position="12"/>
        <end position="27"/>
    </location>
</feature>
<comment type="subcellular location">
    <subcellularLocation>
        <location evidence="1 9">Nucleus</location>
    </subcellularLocation>
</comment>
<proteinExistence type="inferred from homology"/>
<dbReference type="Proteomes" id="UP000298138">
    <property type="component" value="Unassembled WGS sequence"/>
</dbReference>
<dbReference type="AlphaFoldDB" id="A0A4S2N4K0"/>
<evidence type="ECO:0000256" key="4">
    <source>
        <dbReference type="ARBA" id="ARBA00023015"/>
    </source>
</evidence>
<dbReference type="Pfam" id="PF08633">
    <property type="entry name" value="Rox3"/>
    <property type="match status" value="1"/>
</dbReference>
<evidence type="ECO:0000313" key="12">
    <source>
        <dbReference type="Proteomes" id="UP000298138"/>
    </source>
</evidence>
<evidence type="ECO:0000256" key="9">
    <source>
        <dbReference type="RuleBase" id="RU364151"/>
    </source>
</evidence>
<evidence type="ECO:0000256" key="2">
    <source>
        <dbReference type="ARBA" id="ARBA00009259"/>
    </source>
</evidence>
<feature type="compositionally biased region" description="Polar residues" evidence="10">
    <location>
        <begin position="67"/>
        <end position="76"/>
    </location>
</feature>
<keyword evidence="4 9" id="KW-0805">Transcription regulation</keyword>
<feature type="compositionally biased region" description="Polar residues" evidence="10">
    <location>
        <begin position="292"/>
        <end position="310"/>
    </location>
</feature>
<comment type="function">
    <text evidence="9">Component of the Mediator complex, a coactivator involved in the regulated transcription of nearly all RNA polymerase II-dependent genes. Mediator functions as a bridge to convey information from gene-specific regulatory proteins to the basal RNA polymerase II transcription machinery. Mediator is recruited to promoters by direct interactions with regulatory proteins and serves as a scaffold for the assembly of a functional preinitiation complex with RNA polymerase II and the general transcription factors.</text>
</comment>
<name>A0A4S2N4K0_9PEZI</name>
<keyword evidence="5 9" id="KW-0010">Activator</keyword>
<organism evidence="11 12">
    <name type="scientific">Ascodesmis nigricans</name>
    <dbReference type="NCBI Taxonomy" id="341454"/>
    <lineage>
        <taxon>Eukaryota</taxon>
        <taxon>Fungi</taxon>
        <taxon>Dikarya</taxon>
        <taxon>Ascomycota</taxon>
        <taxon>Pezizomycotina</taxon>
        <taxon>Pezizomycetes</taxon>
        <taxon>Pezizales</taxon>
        <taxon>Ascodesmidaceae</taxon>
        <taxon>Ascodesmis</taxon>
    </lineage>
</organism>
<gene>
    <name evidence="9" type="primary">MED19</name>
    <name evidence="11" type="ORF">EX30DRAFT_100937</name>
</gene>
<keyword evidence="7 9" id="KW-0539">Nucleus</keyword>
<dbReference type="InterPro" id="IPR013942">
    <property type="entry name" value="Mediator_Med19_fun"/>
</dbReference>
<feature type="region of interest" description="Disordered" evidence="10">
    <location>
        <begin position="289"/>
        <end position="310"/>
    </location>
</feature>
<dbReference type="OrthoDB" id="2160599at2759"/>
<feature type="compositionally biased region" description="Polar residues" evidence="10">
    <location>
        <begin position="328"/>
        <end position="337"/>
    </location>
</feature>
<dbReference type="STRING" id="341454.A0A4S2N4K0"/>
<evidence type="ECO:0000256" key="10">
    <source>
        <dbReference type="SAM" id="MobiDB-lite"/>
    </source>
</evidence>
<feature type="compositionally biased region" description="Polar residues" evidence="10">
    <location>
        <begin position="46"/>
        <end position="57"/>
    </location>
</feature>
<evidence type="ECO:0000256" key="3">
    <source>
        <dbReference type="ARBA" id="ARBA00019615"/>
    </source>
</evidence>
<sequence length="392" mass="43489">MTTLLSQRPQQQQPPPAPVDQPTPVSPPFFMSSNHASEPMTEKYQQKTVHSTASPGNPVQAVASRSPVLTPTSSIVPNGVHDVEGDVIMDDSGWSNSGTHSNKRRRTSTSPERPQTVAPYHRQRSKPALPSGLLELISKPDVSPYHLVCQKQFQLSYPDPAEDLLQLYNLDPIVRKVQRVDAEGKKNKLRKSYKGFISHLSGKHDVQPERTQFNPFNPLPMEDGTEENAKRRLYYLSQWPEEDFFASQVHGKDIGRGFDKDQLRRGVAGFKKEMLPGFDQSSLALDDERKASNATNQSRPPQHHANSTSGAYVHRISPESTASSLHRINGVHTTPGTPVSGVNRPNRGKRRRYDESSYEGYEGYQDDDGGGAWKAKKKKTSMGMVGSVTAGP</sequence>
<dbReference type="GO" id="GO:0003712">
    <property type="term" value="F:transcription coregulator activity"/>
    <property type="evidence" value="ECO:0007669"/>
    <property type="project" value="InterPro"/>
</dbReference>
<dbReference type="GO" id="GO:0070847">
    <property type="term" value="C:core mediator complex"/>
    <property type="evidence" value="ECO:0007669"/>
    <property type="project" value="TreeGrafter"/>
</dbReference>
<reference evidence="11 12" key="1">
    <citation type="submission" date="2019-04" db="EMBL/GenBank/DDBJ databases">
        <title>Comparative genomics and transcriptomics to analyze fruiting body development in filamentous ascomycetes.</title>
        <authorList>
            <consortium name="DOE Joint Genome Institute"/>
            <person name="Lutkenhaus R."/>
            <person name="Traeger S."/>
            <person name="Breuer J."/>
            <person name="Kuo A."/>
            <person name="Lipzen A."/>
            <person name="Pangilinan J."/>
            <person name="Dilworth D."/>
            <person name="Sandor L."/>
            <person name="Poggeler S."/>
            <person name="Barry K."/>
            <person name="Grigoriev I.V."/>
            <person name="Nowrousian M."/>
        </authorList>
    </citation>
    <scope>NUCLEOTIDE SEQUENCE [LARGE SCALE GENOMIC DNA]</scope>
    <source>
        <strain evidence="11 12">CBS 389.68</strain>
    </source>
</reference>
<dbReference type="GO" id="GO:0016592">
    <property type="term" value="C:mediator complex"/>
    <property type="evidence" value="ECO:0007669"/>
    <property type="project" value="InterPro"/>
</dbReference>
<keyword evidence="6 9" id="KW-0804">Transcription</keyword>
<dbReference type="PANTHER" id="PTHR28270">
    <property type="entry name" value="MEDIATOR OF RNA POLYMERASE II TRANSCRIPTION SUBUNIT 19"/>
    <property type="match status" value="1"/>
</dbReference>
<evidence type="ECO:0000256" key="5">
    <source>
        <dbReference type="ARBA" id="ARBA00023159"/>
    </source>
</evidence>
<dbReference type="EMBL" id="ML220113">
    <property type="protein sequence ID" value="TGZ84192.1"/>
    <property type="molecule type" value="Genomic_DNA"/>
</dbReference>
<accession>A0A4S2N4K0</accession>
<dbReference type="GO" id="GO:0006357">
    <property type="term" value="P:regulation of transcription by RNA polymerase II"/>
    <property type="evidence" value="ECO:0007669"/>
    <property type="project" value="InterPro"/>
</dbReference>
<dbReference type="PANTHER" id="PTHR28270:SF1">
    <property type="entry name" value="MEDIATOR OF RNA POLYMERASE II TRANSCRIPTION SUBUNIT 19"/>
    <property type="match status" value="1"/>
</dbReference>
<protein>
    <recommendedName>
        <fullName evidence="3 9">Mediator of RNA polymerase II transcription subunit 19</fullName>
    </recommendedName>
    <alternativeName>
        <fullName evidence="8 9">Mediator complex subunit 19</fullName>
    </alternativeName>
</protein>
<evidence type="ECO:0000256" key="6">
    <source>
        <dbReference type="ARBA" id="ARBA00023163"/>
    </source>
</evidence>
<evidence type="ECO:0000256" key="1">
    <source>
        <dbReference type="ARBA" id="ARBA00004123"/>
    </source>
</evidence>
<comment type="subunit">
    <text evidence="9">Component of the Mediator complex.</text>
</comment>